<dbReference type="PANTHER" id="PTHR31630:SF6">
    <property type="entry name" value="PHYTANOYL-COA DIOXYGENASE-RELATED"/>
    <property type="match status" value="1"/>
</dbReference>
<name>L8GK68_ACACF</name>
<evidence type="ECO:0000256" key="1">
    <source>
        <dbReference type="SAM" id="MobiDB-lite"/>
    </source>
</evidence>
<dbReference type="AlphaFoldDB" id="L8GK68"/>
<dbReference type="PANTHER" id="PTHR31630">
    <property type="entry name" value="PHYTANOYL-COA DIOXYGENASE-RELATED-RELATED"/>
    <property type="match status" value="1"/>
</dbReference>
<protein>
    <submittedName>
        <fullName evidence="2">PhytanoylCoA dioxygenase (PhyH) superfamily protein</fullName>
    </submittedName>
</protein>
<dbReference type="KEGG" id="acan:ACA1_246130"/>
<dbReference type="Pfam" id="PF05721">
    <property type="entry name" value="PhyH"/>
    <property type="match status" value="1"/>
</dbReference>
<organism evidence="2 3">
    <name type="scientific">Acanthamoeba castellanii (strain ATCC 30010 / Neff)</name>
    <dbReference type="NCBI Taxonomy" id="1257118"/>
    <lineage>
        <taxon>Eukaryota</taxon>
        <taxon>Amoebozoa</taxon>
        <taxon>Discosea</taxon>
        <taxon>Longamoebia</taxon>
        <taxon>Centramoebida</taxon>
        <taxon>Acanthamoebidae</taxon>
        <taxon>Acanthamoeba</taxon>
    </lineage>
</organism>
<sequence length="308" mass="35524">MAQQVTEHEITPFRSEEENQALGKHPHALDFQFSPEDLAFLDKNGYVVVKGLFSEETCEQMKKEVFERAHTLMGVEKDNHTTWDVLNEPHLTVSIDRVCLNAPTVVFDSEGKMIADFPERRKQIFHIHNDMNLWDLSENKYQAGIALNDCPTGGFQCIPGFHKLEDIKRYREDYENGKFGEHRVPAEDETFVWFRDQEAIDKRAIQVPMEKGDMVIWSARLPHSAMPNMSAEWRIQCYIRMIPTAKHETYTAEVARSSREGFKPRLFSTSNATGDVNFAWEVPLHKAPSPSWLGERLLGWKPWTAAAE</sequence>
<dbReference type="Gene3D" id="2.60.120.620">
    <property type="entry name" value="q2cbj1_9rhob like domain"/>
    <property type="match status" value="1"/>
</dbReference>
<feature type="compositionally biased region" description="Basic and acidic residues" evidence="1">
    <location>
        <begin position="1"/>
        <end position="17"/>
    </location>
</feature>
<reference evidence="2 3" key="1">
    <citation type="journal article" date="2013" name="Genome Biol.">
        <title>Genome of Acanthamoeba castellanii highlights extensive lateral gene transfer and early evolution of tyrosine kinase signaling.</title>
        <authorList>
            <person name="Clarke M."/>
            <person name="Lohan A.J."/>
            <person name="Liu B."/>
            <person name="Lagkouvardos I."/>
            <person name="Roy S."/>
            <person name="Zafar N."/>
            <person name="Bertelli C."/>
            <person name="Schilde C."/>
            <person name="Kianianmomeni A."/>
            <person name="Burglin T.R."/>
            <person name="Frech C."/>
            <person name="Turcotte B."/>
            <person name="Kopec K.O."/>
            <person name="Synnott J.M."/>
            <person name="Choo C."/>
            <person name="Paponov I."/>
            <person name="Finkler A."/>
            <person name="Soon Heng Tan C."/>
            <person name="Hutchins A.P."/>
            <person name="Weinmeier T."/>
            <person name="Rattei T."/>
            <person name="Chu J.S."/>
            <person name="Gimenez G."/>
            <person name="Irimia M."/>
            <person name="Rigden D.J."/>
            <person name="Fitzpatrick D.A."/>
            <person name="Lorenzo-Morales J."/>
            <person name="Bateman A."/>
            <person name="Chiu C.H."/>
            <person name="Tang P."/>
            <person name="Hegemann P."/>
            <person name="Fromm H."/>
            <person name="Raoult D."/>
            <person name="Greub G."/>
            <person name="Miranda-Saavedra D."/>
            <person name="Chen N."/>
            <person name="Nash P."/>
            <person name="Ginger M.L."/>
            <person name="Horn M."/>
            <person name="Schaap P."/>
            <person name="Caler L."/>
            <person name="Loftus B."/>
        </authorList>
    </citation>
    <scope>NUCLEOTIDE SEQUENCE [LARGE SCALE GENOMIC DNA]</scope>
    <source>
        <strain evidence="2 3">Neff</strain>
    </source>
</reference>
<dbReference type="EMBL" id="KB008093">
    <property type="protein sequence ID" value="ELR13480.1"/>
    <property type="molecule type" value="Genomic_DNA"/>
</dbReference>
<evidence type="ECO:0000313" key="3">
    <source>
        <dbReference type="Proteomes" id="UP000011083"/>
    </source>
</evidence>
<dbReference type="VEuPathDB" id="AmoebaDB:ACA1_246130"/>
<dbReference type="RefSeq" id="XP_004335493.1">
    <property type="nucleotide sequence ID" value="XM_004335445.1"/>
</dbReference>
<dbReference type="GO" id="GO:0051213">
    <property type="term" value="F:dioxygenase activity"/>
    <property type="evidence" value="ECO:0007669"/>
    <property type="project" value="UniProtKB-KW"/>
</dbReference>
<dbReference type="GeneID" id="14913829"/>
<dbReference type="Proteomes" id="UP000011083">
    <property type="component" value="Unassembled WGS sequence"/>
</dbReference>
<keyword evidence="2" id="KW-0223">Dioxygenase</keyword>
<evidence type="ECO:0000313" key="2">
    <source>
        <dbReference type="EMBL" id="ELR13480.1"/>
    </source>
</evidence>
<dbReference type="OrthoDB" id="445007at2759"/>
<dbReference type="SUPFAM" id="SSF51197">
    <property type="entry name" value="Clavaminate synthase-like"/>
    <property type="match status" value="1"/>
</dbReference>
<feature type="region of interest" description="Disordered" evidence="1">
    <location>
        <begin position="1"/>
        <end position="21"/>
    </location>
</feature>
<keyword evidence="3" id="KW-1185">Reference proteome</keyword>
<proteinExistence type="predicted"/>
<gene>
    <name evidence="2" type="ORF">ACA1_246130</name>
</gene>
<keyword evidence="2" id="KW-0560">Oxidoreductase</keyword>
<accession>L8GK68</accession>
<dbReference type="InterPro" id="IPR008775">
    <property type="entry name" value="Phytyl_CoA_dOase-like"/>
</dbReference>